<dbReference type="GO" id="GO:0008379">
    <property type="term" value="F:thioredoxin peroxidase activity"/>
    <property type="evidence" value="ECO:0007669"/>
    <property type="project" value="UniProtKB-UniRule"/>
</dbReference>
<dbReference type="EMBL" id="CAJC01000139">
    <property type="protein sequence ID" value="CCI53142.1"/>
    <property type="molecule type" value="Genomic_DNA"/>
</dbReference>
<evidence type="ECO:0000256" key="1">
    <source>
        <dbReference type="ARBA" id="ARBA00022559"/>
    </source>
</evidence>
<dbReference type="AlphaFoldDB" id="A0A077MDX3"/>
<comment type="similarity">
    <text evidence="6">Belongs to the peroxiredoxin family. Tpx subfamily.</text>
</comment>
<feature type="active site" description="Cysteine sulfenic acid (-SOH) intermediate" evidence="6">
    <location>
        <position position="60"/>
    </location>
</feature>
<dbReference type="InterPro" id="IPR018219">
    <property type="entry name" value="Tpx_CS"/>
</dbReference>
<proteinExistence type="inferred from homology"/>
<evidence type="ECO:0000313" key="9">
    <source>
        <dbReference type="Proteomes" id="UP000035720"/>
    </source>
</evidence>
<evidence type="ECO:0000256" key="4">
    <source>
        <dbReference type="ARBA" id="ARBA00023157"/>
    </source>
</evidence>
<dbReference type="Pfam" id="PF08534">
    <property type="entry name" value="Redoxin"/>
    <property type="match status" value="1"/>
</dbReference>
<evidence type="ECO:0000256" key="6">
    <source>
        <dbReference type="HAMAP-Rule" id="MF_00269"/>
    </source>
</evidence>
<dbReference type="HAMAP" id="MF_00269">
    <property type="entry name" value="Tpx"/>
    <property type="match status" value="1"/>
</dbReference>
<dbReference type="PANTHER" id="PTHR43110:SF1">
    <property type="entry name" value="THIOL PEROXIDASE"/>
    <property type="match status" value="1"/>
</dbReference>
<feature type="disulfide bond" description="Redox-active" evidence="6">
    <location>
        <begin position="60"/>
        <end position="94"/>
    </location>
</feature>
<evidence type="ECO:0000256" key="2">
    <source>
        <dbReference type="ARBA" id="ARBA00022862"/>
    </source>
</evidence>
<keyword evidence="1 6" id="KW-0575">Peroxidase</keyword>
<feature type="domain" description="Thioredoxin" evidence="7">
    <location>
        <begin position="18"/>
        <end position="165"/>
    </location>
</feature>
<dbReference type="InterPro" id="IPR002065">
    <property type="entry name" value="TPX"/>
</dbReference>
<organism evidence="8 9">
    <name type="scientific">Nostocoides jenkinsii Ben 74</name>
    <dbReference type="NCBI Taxonomy" id="1193518"/>
    <lineage>
        <taxon>Bacteria</taxon>
        <taxon>Bacillati</taxon>
        <taxon>Actinomycetota</taxon>
        <taxon>Actinomycetes</taxon>
        <taxon>Micrococcales</taxon>
        <taxon>Intrasporangiaceae</taxon>
        <taxon>Nostocoides</taxon>
    </lineage>
</organism>
<dbReference type="Proteomes" id="UP000035720">
    <property type="component" value="Unassembled WGS sequence"/>
</dbReference>
<dbReference type="InterPro" id="IPR050455">
    <property type="entry name" value="Tpx_Peroxidase_subfamily"/>
</dbReference>
<dbReference type="NCBIfam" id="NF001808">
    <property type="entry name" value="PRK00522.1"/>
    <property type="match status" value="1"/>
</dbReference>
<dbReference type="EC" id="1.11.1.24" evidence="6"/>
<protein>
    <recommendedName>
        <fullName evidence="6">Thiol peroxidase</fullName>
        <shortName evidence="6">Tpx</shortName>
        <ecNumber evidence="6">1.11.1.24</ecNumber>
    </recommendedName>
    <alternativeName>
        <fullName evidence="6">Peroxiredoxin tpx</fullName>
        <shortName evidence="6">Prx</shortName>
    </alternativeName>
    <alternativeName>
        <fullName evidence="6">Thioredoxin peroxidase</fullName>
    </alternativeName>
    <alternativeName>
        <fullName evidence="6">Thioredoxin-dependent peroxiredoxin</fullName>
    </alternativeName>
</protein>
<name>A0A077MDX3_9MICO</name>
<accession>A0A077MDX3</accession>
<dbReference type="RefSeq" id="WP_048543707.1">
    <property type="nucleotide sequence ID" value="NZ_HF571038.1"/>
</dbReference>
<comment type="caution">
    <text evidence="8">The sequence shown here is derived from an EMBL/GenBank/DDBJ whole genome shotgun (WGS) entry which is preliminary data.</text>
</comment>
<gene>
    <name evidence="6 8" type="primary">tpx</name>
    <name evidence="8" type="ORF">BN13_30094</name>
</gene>
<keyword evidence="5 6" id="KW-0676">Redox-active center</keyword>
<dbReference type="PANTHER" id="PTHR43110">
    <property type="entry name" value="THIOL PEROXIDASE"/>
    <property type="match status" value="1"/>
</dbReference>
<dbReference type="InterPro" id="IPR013740">
    <property type="entry name" value="Redoxin"/>
</dbReference>
<dbReference type="CDD" id="cd03014">
    <property type="entry name" value="PRX_Atyp2cys"/>
    <property type="match status" value="1"/>
</dbReference>
<comment type="catalytic activity">
    <reaction evidence="6">
        <text>a hydroperoxide + [thioredoxin]-dithiol = an alcohol + [thioredoxin]-disulfide + H2O</text>
        <dbReference type="Rhea" id="RHEA:62620"/>
        <dbReference type="Rhea" id="RHEA-COMP:10698"/>
        <dbReference type="Rhea" id="RHEA-COMP:10700"/>
        <dbReference type="ChEBI" id="CHEBI:15377"/>
        <dbReference type="ChEBI" id="CHEBI:29950"/>
        <dbReference type="ChEBI" id="CHEBI:30879"/>
        <dbReference type="ChEBI" id="CHEBI:35924"/>
        <dbReference type="ChEBI" id="CHEBI:50058"/>
        <dbReference type="EC" id="1.11.1.24"/>
    </reaction>
</comment>
<evidence type="ECO:0000256" key="3">
    <source>
        <dbReference type="ARBA" id="ARBA00023002"/>
    </source>
</evidence>
<dbReference type="OrthoDB" id="9781543at2"/>
<keyword evidence="9" id="KW-1185">Reference proteome</keyword>
<evidence type="ECO:0000313" key="8">
    <source>
        <dbReference type="EMBL" id="CCI53142.1"/>
    </source>
</evidence>
<dbReference type="PROSITE" id="PS51352">
    <property type="entry name" value="THIOREDOXIN_2"/>
    <property type="match status" value="1"/>
</dbReference>
<keyword evidence="2 6" id="KW-0049">Antioxidant</keyword>
<comment type="miscellaneous">
    <text evidence="6">The active site is a conserved redox-active cysteine residue, the peroxidatic cysteine (C(P)), which makes the nucleophilic attack on the peroxide substrate. The peroxide oxidizes the C(P)-SH to cysteine sulfenic acid (C(P)-SOH), which then reacts with another cysteine residue, the resolving cysteine (C(R)), to form a disulfide bridge. The disulfide is subsequently reduced by an appropriate electron donor to complete the catalytic cycle. In this atypical 2-Cys peroxiredoxin, C(R) is present in the same subunit to form an intramolecular disulfide. The disulfide is subsequently reduced by thioredoxin.</text>
</comment>
<dbReference type="InterPro" id="IPR036249">
    <property type="entry name" value="Thioredoxin-like_sf"/>
</dbReference>
<keyword evidence="3 6" id="KW-0560">Oxidoreductase</keyword>
<dbReference type="Gene3D" id="3.40.30.10">
    <property type="entry name" value="Glutaredoxin"/>
    <property type="match status" value="1"/>
</dbReference>
<comment type="function">
    <text evidence="6">Thiol-specific peroxidase that catalyzes the reduction of hydrogen peroxide and organic hydroperoxides to water and alcohols, respectively. Plays a role in cell protection against oxidative stress by detoxifying peroxides.</text>
</comment>
<sequence length="165" mass="16788">MAETAFKSTPVHTSGDLPAAGSAAPAFTLTGADLADVSSGDYTGRRVILNIFPSVDTGVCATSVRKFNEVAAGLDNATVVCASADLPFALGRFCGAEGIENVVVGSSFRSDFGADYGVTMTDGPLRGLLARSVVVLDTDGSVLHSQLVPEITTEPDYDAAVAALG</sequence>
<evidence type="ECO:0000256" key="5">
    <source>
        <dbReference type="ARBA" id="ARBA00023284"/>
    </source>
</evidence>
<evidence type="ECO:0000259" key="7">
    <source>
        <dbReference type="PROSITE" id="PS51352"/>
    </source>
</evidence>
<dbReference type="PROSITE" id="PS01265">
    <property type="entry name" value="TPX"/>
    <property type="match status" value="1"/>
</dbReference>
<reference evidence="8 9" key="1">
    <citation type="journal article" date="2013" name="ISME J.">
        <title>A metabolic model for members of the genus Tetrasphaera involved in enhanced biological phosphorus removal.</title>
        <authorList>
            <person name="Kristiansen R."/>
            <person name="Nguyen H.T.T."/>
            <person name="Saunders A.M."/>
            <person name="Nielsen J.L."/>
            <person name="Wimmer R."/>
            <person name="Le V.Q."/>
            <person name="McIlroy S.J."/>
            <person name="Petrovski S."/>
            <person name="Seviour R.J."/>
            <person name="Calteau A."/>
            <person name="Nielsen K.L."/>
            <person name="Nielsen P.H."/>
        </authorList>
    </citation>
    <scope>NUCLEOTIDE SEQUENCE [LARGE SCALE GENOMIC DNA]</scope>
    <source>
        <strain evidence="8 9">Ben 74</strain>
    </source>
</reference>
<comment type="subunit">
    <text evidence="6">Homodimer.</text>
</comment>
<dbReference type="STRING" id="1193518.BN13_30094"/>
<dbReference type="InterPro" id="IPR013766">
    <property type="entry name" value="Thioredoxin_domain"/>
</dbReference>
<dbReference type="SUPFAM" id="SSF52833">
    <property type="entry name" value="Thioredoxin-like"/>
    <property type="match status" value="1"/>
</dbReference>
<keyword evidence="4 6" id="KW-1015">Disulfide bond</keyword>